<dbReference type="PANTHER" id="PTHR30572">
    <property type="entry name" value="MEMBRANE COMPONENT OF TRANSPORTER-RELATED"/>
    <property type="match status" value="1"/>
</dbReference>
<evidence type="ECO:0000259" key="7">
    <source>
        <dbReference type="Pfam" id="PF02687"/>
    </source>
</evidence>
<dbReference type="EC" id="3.6.3.-" evidence="8"/>
<feature type="transmembrane region" description="Helical" evidence="6">
    <location>
        <begin position="5"/>
        <end position="26"/>
    </location>
</feature>
<dbReference type="Pfam" id="PF02687">
    <property type="entry name" value="FtsX"/>
    <property type="match status" value="1"/>
</dbReference>
<sequence>MEAVLICFIGGIVGIVLSLLIGWGFNSISKNFSMIFSVFSIVMAVLFSTLVGIVFGYMPAKNAAKLDPIEALSRE</sequence>
<keyword evidence="9" id="KW-1185">Reference proteome</keyword>
<keyword evidence="8" id="KW-0547">Nucleotide-binding</keyword>
<keyword evidence="5 6" id="KW-0472">Membrane</keyword>
<dbReference type="GO" id="GO:0022857">
    <property type="term" value="F:transmembrane transporter activity"/>
    <property type="evidence" value="ECO:0007669"/>
    <property type="project" value="TreeGrafter"/>
</dbReference>
<evidence type="ECO:0000256" key="1">
    <source>
        <dbReference type="ARBA" id="ARBA00004651"/>
    </source>
</evidence>
<accession>F9EK80</accession>
<dbReference type="PANTHER" id="PTHR30572:SF14">
    <property type="entry name" value="MACROLIDE EXPORT ATP-BINDING_PERMEASE PROTEIN MACB"/>
    <property type="match status" value="1"/>
</dbReference>
<keyword evidence="3 6" id="KW-0812">Transmembrane</keyword>
<name>F9EK80_9FUSO</name>
<dbReference type="InterPro" id="IPR003838">
    <property type="entry name" value="ABC3_permease_C"/>
</dbReference>
<dbReference type="PATRIC" id="fig|997347.4.peg.310"/>
<evidence type="ECO:0000313" key="8">
    <source>
        <dbReference type="EMBL" id="EGQ80644.1"/>
    </source>
</evidence>
<protein>
    <submittedName>
        <fullName evidence="8">Macrolide export ATP-binding/permease protein MacB</fullName>
        <ecNumber evidence="8">3.6.3.-</ecNumber>
    </submittedName>
</protein>
<dbReference type="GO" id="GO:0016787">
    <property type="term" value="F:hydrolase activity"/>
    <property type="evidence" value="ECO:0007669"/>
    <property type="project" value="UniProtKB-KW"/>
</dbReference>
<evidence type="ECO:0000256" key="3">
    <source>
        <dbReference type="ARBA" id="ARBA00022692"/>
    </source>
</evidence>
<comment type="caution">
    <text evidence="8">The sequence shown here is derived from an EMBL/GenBank/DDBJ whole genome shotgun (WGS) entry which is preliminary data.</text>
</comment>
<gene>
    <name evidence="8" type="primary">macB</name>
    <name evidence="8" type="ORF">HMPREF9094_0334</name>
</gene>
<proteinExistence type="predicted"/>
<dbReference type="EMBL" id="AFQD01000056">
    <property type="protein sequence ID" value="EGQ80644.1"/>
    <property type="molecule type" value="Genomic_DNA"/>
</dbReference>
<dbReference type="InterPro" id="IPR050250">
    <property type="entry name" value="Macrolide_Exporter_MacB"/>
</dbReference>
<feature type="domain" description="ABC3 transporter permease C-terminal" evidence="7">
    <location>
        <begin position="1"/>
        <end position="68"/>
    </location>
</feature>
<dbReference type="GO" id="GO:0005524">
    <property type="term" value="F:ATP binding"/>
    <property type="evidence" value="ECO:0007669"/>
    <property type="project" value="UniProtKB-KW"/>
</dbReference>
<keyword evidence="8" id="KW-0067">ATP-binding</keyword>
<keyword evidence="4 6" id="KW-1133">Transmembrane helix</keyword>
<dbReference type="Proteomes" id="UP000005392">
    <property type="component" value="Unassembled WGS sequence"/>
</dbReference>
<dbReference type="GO" id="GO:0005886">
    <property type="term" value="C:plasma membrane"/>
    <property type="evidence" value="ECO:0007669"/>
    <property type="project" value="UniProtKB-SubCell"/>
</dbReference>
<keyword evidence="8" id="KW-0378">Hydrolase</keyword>
<evidence type="ECO:0000256" key="4">
    <source>
        <dbReference type="ARBA" id="ARBA00022989"/>
    </source>
</evidence>
<dbReference type="AlphaFoldDB" id="F9EK80"/>
<reference evidence="8 9" key="1">
    <citation type="submission" date="2011-05" db="EMBL/GenBank/DDBJ databases">
        <authorList>
            <person name="Muzny D."/>
            <person name="Qin X."/>
            <person name="Deng J."/>
            <person name="Jiang H."/>
            <person name="Liu Y."/>
            <person name="Qu J."/>
            <person name="Song X.-Z."/>
            <person name="Zhang L."/>
            <person name="Thornton R."/>
            <person name="Coyle M."/>
            <person name="Francisco L."/>
            <person name="Jackson L."/>
            <person name="Javaid M."/>
            <person name="Korchina V."/>
            <person name="Kovar C."/>
            <person name="Mata R."/>
            <person name="Mathew T."/>
            <person name="Ngo R."/>
            <person name="Nguyen L."/>
            <person name="Nguyen N."/>
            <person name="Okwuonu G."/>
            <person name="Ongeri F."/>
            <person name="Pham C."/>
            <person name="Simmons D."/>
            <person name="Wilczek-Boney K."/>
            <person name="Hale W."/>
            <person name="Jakkamsetti A."/>
            <person name="Pham P."/>
            <person name="Ruth R."/>
            <person name="San Lucas F."/>
            <person name="Warren J."/>
            <person name="Zhang J."/>
            <person name="Zhao Z."/>
            <person name="Zhou C."/>
            <person name="Zhu D."/>
            <person name="Lee S."/>
            <person name="Bess C."/>
            <person name="Blankenburg K."/>
            <person name="Forbes L."/>
            <person name="Fu Q."/>
            <person name="Gubbala S."/>
            <person name="Hirani K."/>
            <person name="Jayaseelan J.C."/>
            <person name="Lara F."/>
            <person name="Munidasa M."/>
            <person name="Palculict T."/>
            <person name="Patil S."/>
            <person name="Pu L.-L."/>
            <person name="Saada N."/>
            <person name="Tang L."/>
            <person name="Weissenberger G."/>
            <person name="Zhu Y."/>
            <person name="Hemphill L."/>
            <person name="Shang Y."/>
            <person name="Youmans B."/>
            <person name="Ayvaz T."/>
            <person name="Ross M."/>
            <person name="Santibanez J."/>
            <person name="Aqrawi P."/>
            <person name="Gross S."/>
            <person name="Joshi V."/>
            <person name="Fowler G."/>
            <person name="Nazareth L."/>
            <person name="Reid J."/>
            <person name="Worley K."/>
            <person name="Petrosino J."/>
            <person name="Highlander S."/>
            <person name="Gibbs R."/>
        </authorList>
    </citation>
    <scope>NUCLEOTIDE SEQUENCE [LARGE SCALE GENOMIC DNA]</scope>
    <source>
        <strain evidence="8 9">ATCC 51191</strain>
    </source>
</reference>
<evidence type="ECO:0000256" key="2">
    <source>
        <dbReference type="ARBA" id="ARBA00022475"/>
    </source>
</evidence>
<dbReference type="HOGENOM" id="CLU_000604_8_5_0"/>
<evidence type="ECO:0000256" key="5">
    <source>
        <dbReference type="ARBA" id="ARBA00023136"/>
    </source>
</evidence>
<comment type="subcellular location">
    <subcellularLocation>
        <location evidence="1">Cell membrane</location>
        <topology evidence="1">Multi-pass membrane protein</topology>
    </subcellularLocation>
</comment>
<feature type="transmembrane region" description="Helical" evidence="6">
    <location>
        <begin position="32"/>
        <end position="57"/>
    </location>
</feature>
<keyword evidence="2" id="KW-1003">Cell membrane</keyword>
<organism evidence="8 9">
    <name type="scientific">Fusobacterium animalis ATCC 51191</name>
    <dbReference type="NCBI Taxonomy" id="997347"/>
    <lineage>
        <taxon>Bacteria</taxon>
        <taxon>Fusobacteriati</taxon>
        <taxon>Fusobacteriota</taxon>
        <taxon>Fusobacteriia</taxon>
        <taxon>Fusobacteriales</taxon>
        <taxon>Fusobacteriaceae</taxon>
        <taxon>Fusobacterium</taxon>
    </lineage>
</organism>
<evidence type="ECO:0000313" key="9">
    <source>
        <dbReference type="Proteomes" id="UP000005392"/>
    </source>
</evidence>
<evidence type="ECO:0000256" key="6">
    <source>
        <dbReference type="SAM" id="Phobius"/>
    </source>
</evidence>